<dbReference type="OrthoDB" id="4187847at2759"/>
<accession>A0A9P4MFT8</accession>
<name>A0A9P4MFT8_9PEZI</name>
<dbReference type="GO" id="GO:0012505">
    <property type="term" value="C:endomembrane system"/>
    <property type="evidence" value="ECO:0007669"/>
    <property type="project" value="UniProtKB-SubCell"/>
</dbReference>
<keyword evidence="6 10" id="KW-0378">Hydrolase</keyword>
<evidence type="ECO:0000256" key="4">
    <source>
        <dbReference type="ARBA" id="ARBA00012350"/>
    </source>
</evidence>
<reference evidence="10" key="1">
    <citation type="journal article" date="2020" name="Stud. Mycol.">
        <title>101 Dothideomycetes genomes: a test case for predicting lifestyles and emergence of pathogens.</title>
        <authorList>
            <person name="Haridas S."/>
            <person name="Albert R."/>
            <person name="Binder M."/>
            <person name="Bloem J."/>
            <person name="Labutti K."/>
            <person name="Salamov A."/>
            <person name="Andreopoulos B."/>
            <person name="Baker S."/>
            <person name="Barry K."/>
            <person name="Bills G."/>
            <person name="Bluhm B."/>
            <person name="Cannon C."/>
            <person name="Castanera R."/>
            <person name="Culley D."/>
            <person name="Daum C."/>
            <person name="Ezra D."/>
            <person name="Gonzalez J."/>
            <person name="Henrissat B."/>
            <person name="Kuo A."/>
            <person name="Liang C."/>
            <person name="Lipzen A."/>
            <person name="Lutzoni F."/>
            <person name="Magnuson J."/>
            <person name="Mondo S."/>
            <person name="Nolan M."/>
            <person name="Ohm R."/>
            <person name="Pangilinan J."/>
            <person name="Park H.-J."/>
            <person name="Ramirez L."/>
            <person name="Alfaro M."/>
            <person name="Sun H."/>
            <person name="Tritt A."/>
            <person name="Yoshinaga Y."/>
            <person name="Zwiers L.-H."/>
            <person name="Turgeon B."/>
            <person name="Goodwin S."/>
            <person name="Spatafora J."/>
            <person name="Crous P."/>
            <person name="Grigoriev I."/>
        </authorList>
    </citation>
    <scope>NUCLEOTIDE SEQUENCE</scope>
    <source>
        <strain evidence="10">CBS 133067</strain>
    </source>
</reference>
<evidence type="ECO:0000256" key="3">
    <source>
        <dbReference type="ARBA" id="ARBA00009699"/>
    </source>
</evidence>
<comment type="subcellular location">
    <subcellularLocation>
        <location evidence="2">Endomembrane system</location>
    </subcellularLocation>
</comment>
<evidence type="ECO:0000256" key="1">
    <source>
        <dbReference type="ARBA" id="ARBA00001452"/>
    </source>
</evidence>
<evidence type="ECO:0000313" key="10">
    <source>
        <dbReference type="EMBL" id="KAF2103854.1"/>
    </source>
</evidence>
<feature type="non-terminal residue" evidence="10">
    <location>
        <position position="329"/>
    </location>
</feature>
<comment type="similarity">
    <text evidence="3">Belongs to the glycosyl hydrolase 76 family.</text>
</comment>
<keyword evidence="11" id="KW-1185">Reference proteome</keyword>
<evidence type="ECO:0000256" key="2">
    <source>
        <dbReference type="ARBA" id="ARBA00004308"/>
    </source>
</evidence>
<evidence type="ECO:0000256" key="6">
    <source>
        <dbReference type="ARBA" id="ARBA00022801"/>
    </source>
</evidence>
<dbReference type="GO" id="GO:0016052">
    <property type="term" value="P:carbohydrate catabolic process"/>
    <property type="evidence" value="ECO:0007669"/>
    <property type="project" value="InterPro"/>
</dbReference>
<comment type="caution">
    <text evidence="10">The sequence shown here is derived from an EMBL/GenBank/DDBJ whole genome shotgun (WGS) entry which is preliminary data.</text>
</comment>
<organism evidence="10 11">
    <name type="scientific">Rhizodiscina lignyota</name>
    <dbReference type="NCBI Taxonomy" id="1504668"/>
    <lineage>
        <taxon>Eukaryota</taxon>
        <taxon>Fungi</taxon>
        <taxon>Dikarya</taxon>
        <taxon>Ascomycota</taxon>
        <taxon>Pezizomycotina</taxon>
        <taxon>Dothideomycetes</taxon>
        <taxon>Pleosporomycetidae</taxon>
        <taxon>Aulographales</taxon>
        <taxon>Rhizodiscinaceae</taxon>
        <taxon>Rhizodiscina</taxon>
    </lineage>
</organism>
<dbReference type="Gene3D" id="1.50.10.20">
    <property type="match status" value="1"/>
</dbReference>
<gene>
    <name evidence="10" type="ORF">NA57DRAFT_27853</name>
</gene>
<dbReference type="EMBL" id="ML978121">
    <property type="protein sequence ID" value="KAF2103854.1"/>
    <property type="molecule type" value="Genomic_DNA"/>
</dbReference>
<keyword evidence="9" id="KW-0326">Glycosidase</keyword>
<evidence type="ECO:0000313" key="11">
    <source>
        <dbReference type="Proteomes" id="UP000799772"/>
    </source>
</evidence>
<dbReference type="AlphaFoldDB" id="A0A9P4MFT8"/>
<dbReference type="Pfam" id="PF03663">
    <property type="entry name" value="Glyco_hydro_76"/>
    <property type="match status" value="1"/>
</dbReference>
<dbReference type="Proteomes" id="UP000799772">
    <property type="component" value="Unassembled WGS sequence"/>
</dbReference>
<evidence type="ECO:0000256" key="9">
    <source>
        <dbReference type="ARBA" id="ARBA00023295"/>
    </source>
</evidence>
<comment type="catalytic activity">
    <reaction evidence="1">
        <text>Random hydrolysis of (1-&gt;6)-alpha-D-mannosidic linkages in unbranched (1-&gt;6)-mannans.</text>
        <dbReference type="EC" id="3.2.1.101"/>
    </reaction>
</comment>
<keyword evidence="8" id="KW-0325">Glycoprotein</keyword>
<dbReference type="SUPFAM" id="SSF48208">
    <property type="entry name" value="Six-hairpin glycosidases"/>
    <property type="match status" value="1"/>
</dbReference>
<dbReference type="InterPro" id="IPR005198">
    <property type="entry name" value="Glyco_hydro_76"/>
</dbReference>
<sequence>YWWEGGAAWGGLIDYWAYTKDTSYVKTVTAAIAAQVGPAKNFIVPNHADQEGNDDQAFWVCSALSGLELNHPAPSGMSWLSLATAGFENMASRWNTSTCNGGLAWQIYATNVNGLGYKNTIANAGLFQIAARLARYTGDQQYVGWANKAWDWMEGIGLISAEFNAYDGTDDTKNCSKVDGMVEWTYNNGMLMYGAAAMHSLTGESIWQDRVLGLLKMAEQRFFSPFPNATNVLFEAACETIGTCNTDQLSFKGYLSRWMAKTAMVMPEIADTVTKLLQASAKAAAQSCSGGSDGATCGNKWYVKGWDGTWGVGQQLTAMETIQALLVAQ</sequence>
<keyword evidence="7" id="KW-0472">Membrane</keyword>
<dbReference type="InterPro" id="IPR014480">
    <property type="entry name" value="Mannan-1_6-alpha_mannosidase"/>
</dbReference>
<dbReference type="PANTHER" id="PTHR12145">
    <property type="entry name" value="MANNAN ENDO-1,6-ALPHA-MANNOSIDASE DCW1"/>
    <property type="match status" value="1"/>
</dbReference>
<protein>
    <recommendedName>
        <fullName evidence="4">mannan endo-1,6-alpha-mannosidase</fullName>
        <ecNumber evidence="4">3.2.1.101</ecNumber>
    </recommendedName>
</protein>
<dbReference type="InterPro" id="IPR008928">
    <property type="entry name" value="6-hairpin_glycosidase_sf"/>
</dbReference>
<evidence type="ECO:0000256" key="8">
    <source>
        <dbReference type="ARBA" id="ARBA00023180"/>
    </source>
</evidence>
<keyword evidence="5" id="KW-0732">Signal</keyword>
<evidence type="ECO:0000256" key="7">
    <source>
        <dbReference type="ARBA" id="ARBA00023136"/>
    </source>
</evidence>
<evidence type="ECO:0000256" key="5">
    <source>
        <dbReference type="ARBA" id="ARBA00022729"/>
    </source>
</evidence>
<dbReference type="PANTHER" id="PTHR12145:SF36">
    <property type="entry name" value="MANNAN ENDO-1,6-ALPHA-MANNOSIDASE DCW1"/>
    <property type="match status" value="1"/>
</dbReference>
<dbReference type="FunFam" id="1.50.10.20:FF:000006">
    <property type="entry name" value="Mannan endo-1,6-alpha-mannosidase"/>
    <property type="match status" value="1"/>
</dbReference>
<dbReference type="EC" id="3.2.1.101" evidence="4"/>
<dbReference type="GO" id="GO:0009272">
    <property type="term" value="P:fungal-type cell wall biogenesis"/>
    <property type="evidence" value="ECO:0007669"/>
    <property type="project" value="TreeGrafter"/>
</dbReference>
<feature type="non-terminal residue" evidence="10">
    <location>
        <position position="1"/>
    </location>
</feature>
<dbReference type="GO" id="GO:0008496">
    <property type="term" value="F:mannan endo-1,6-alpha-mannosidase activity"/>
    <property type="evidence" value="ECO:0007669"/>
    <property type="project" value="UniProtKB-EC"/>
</dbReference>
<proteinExistence type="inferred from homology"/>